<dbReference type="Gene3D" id="3.40.50.11380">
    <property type="match status" value="1"/>
</dbReference>
<dbReference type="Pfam" id="PF13844">
    <property type="entry name" value="Glyco_transf_41"/>
    <property type="match status" value="2"/>
</dbReference>
<keyword evidence="4" id="KW-0328">Glycosyltransferase</keyword>
<evidence type="ECO:0000313" key="10">
    <source>
        <dbReference type="EMBL" id="MFD0930793.1"/>
    </source>
</evidence>
<feature type="repeat" description="TPR" evidence="8">
    <location>
        <begin position="73"/>
        <end position="106"/>
    </location>
</feature>
<protein>
    <recommendedName>
        <fullName evidence="3">protein O-GlcNAc transferase</fullName>
        <ecNumber evidence="3">2.4.1.255</ecNumber>
    </recommendedName>
</protein>
<comment type="pathway">
    <text evidence="1">Protein modification; protein glycosylation.</text>
</comment>
<reference evidence="11" key="1">
    <citation type="journal article" date="2019" name="Int. J. Syst. Evol. Microbiol.">
        <title>The Global Catalogue of Microorganisms (GCM) 10K type strain sequencing project: providing services to taxonomists for standard genome sequencing and annotation.</title>
        <authorList>
            <consortium name="The Broad Institute Genomics Platform"/>
            <consortium name="The Broad Institute Genome Sequencing Center for Infectious Disease"/>
            <person name="Wu L."/>
            <person name="Ma J."/>
        </authorList>
    </citation>
    <scope>NUCLEOTIDE SEQUENCE [LARGE SCALE GENOMIC DNA]</scope>
    <source>
        <strain evidence="11">CCUG 59685</strain>
    </source>
</reference>
<gene>
    <name evidence="10" type="ORF">ACFQ1T_13475</name>
</gene>
<proteinExistence type="inferred from homology"/>
<keyword evidence="5" id="KW-0808">Transferase</keyword>
<evidence type="ECO:0000256" key="6">
    <source>
        <dbReference type="ARBA" id="ARBA00022737"/>
    </source>
</evidence>
<dbReference type="EMBL" id="JBHTJW010000003">
    <property type="protein sequence ID" value="MFD0930793.1"/>
    <property type="molecule type" value="Genomic_DNA"/>
</dbReference>
<evidence type="ECO:0000256" key="8">
    <source>
        <dbReference type="PROSITE-ProRule" id="PRU00339"/>
    </source>
</evidence>
<dbReference type="InterPro" id="IPR011990">
    <property type="entry name" value="TPR-like_helical_dom_sf"/>
</dbReference>
<keyword evidence="7 8" id="KW-0802">TPR repeat</keyword>
<dbReference type="Proteomes" id="UP001597106">
    <property type="component" value="Unassembled WGS sequence"/>
</dbReference>
<accession>A0ABW3GK91</accession>
<keyword evidence="6" id="KW-0677">Repeat</keyword>
<feature type="repeat" description="TPR" evidence="8">
    <location>
        <begin position="243"/>
        <end position="276"/>
    </location>
</feature>
<dbReference type="Gene3D" id="1.25.40.10">
    <property type="entry name" value="Tetratricopeptide repeat domain"/>
    <property type="match status" value="4"/>
</dbReference>
<dbReference type="PANTHER" id="PTHR44366:SF1">
    <property type="entry name" value="UDP-N-ACETYLGLUCOSAMINE--PEPTIDE N-ACETYLGLUCOSAMINYLTRANSFERASE 110 KDA SUBUNIT"/>
    <property type="match status" value="1"/>
</dbReference>
<dbReference type="Pfam" id="PF13181">
    <property type="entry name" value="TPR_8"/>
    <property type="match status" value="2"/>
</dbReference>
<dbReference type="PROSITE" id="PS50005">
    <property type="entry name" value="TPR"/>
    <property type="match status" value="8"/>
</dbReference>
<evidence type="ECO:0000256" key="7">
    <source>
        <dbReference type="ARBA" id="ARBA00022803"/>
    </source>
</evidence>
<name>A0ABW3GK91_9PROT</name>
<dbReference type="InterPro" id="IPR029489">
    <property type="entry name" value="OGT/SEC/SPY_C"/>
</dbReference>
<feature type="domain" description="O-GlcNAc transferase C-terminal" evidence="9">
    <location>
        <begin position="517"/>
        <end position="704"/>
    </location>
</feature>
<dbReference type="Pfam" id="PF13414">
    <property type="entry name" value="TPR_11"/>
    <property type="match status" value="2"/>
</dbReference>
<feature type="repeat" description="TPR" evidence="8">
    <location>
        <begin position="209"/>
        <end position="242"/>
    </location>
</feature>
<feature type="repeat" description="TPR" evidence="8">
    <location>
        <begin position="39"/>
        <end position="72"/>
    </location>
</feature>
<dbReference type="Gene3D" id="3.40.50.2000">
    <property type="entry name" value="Glycogen Phosphorylase B"/>
    <property type="match status" value="1"/>
</dbReference>
<evidence type="ECO:0000313" key="11">
    <source>
        <dbReference type="Proteomes" id="UP001597106"/>
    </source>
</evidence>
<dbReference type="Pfam" id="PF14559">
    <property type="entry name" value="TPR_19"/>
    <property type="match status" value="1"/>
</dbReference>
<feature type="repeat" description="TPR" evidence="8">
    <location>
        <begin position="175"/>
        <end position="208"/>
    </location>
</feature>
<dbReference type="SUPFAM" id="SSF48452">
    <property type="entry name" value="TPR-like"/>
    <property type="match status" value="1"/>
</dbReference>
<evidence type="ECO:0000256" key="2">
    <source>
        <dbReference type="ARBA" id="ARBA00005386"/>
    </source>
</evidence>
<feature type="domain" description="O-GlcNAc transferase C-terminal" evidence="9">
    <location>
        <begin position="344"/>
        <end position="505"/>
    </location>
</feature>
<evidence type="ECO:0000256" key="4">
    <source>
        <dbReference type="ARBA" id="ARBA00022676"/>
    </source>
</evidence>
<evidence type="ECO:0000259" key="9">
    <source>
        <dbReference type="Pfam" id="PF13844"/>
    </source>
</evidence>
<dbReference type="InterPro" id="IPR019734">
    <property type="entry name" value="TPR_rpt"/>
</dbReference>
<feature type="repeat" description="TPR" evidence="8">
    <location>
        <begin position="5"/>
        <end position="38"/>
    </location>
</feature>
<comment type="similarity">
    <text evidence="2">Belongs to the glycosyltransferase 41 family. O-GlcNAc transferase subfamily.</text>
</comment>
<dbReference type="PROSITE" id="PS50293">
    <property type="entry name" value="TPR_REGION"/>
    <property type="match status" value="3"/>
</dbReference>
<keyword evidence="11" id="KW-1185">Reference proteome</keyword>
<feature type="repeat" description="TPR" evidence="8">
    <location>
        <begin position="141"/>
        <end position="174"/>
    </location>
</feature>
<evidence type="ECO:0000256" key="5">
    <source>
        <dbReference type="ARBA" id="ARBA00022679"/>
    </source>
</evidence>
<feature type="repeat" description="TPR" evidence="8">
    <location>
        <begin position="107"/>
        <end position="140"/>
    </location>
</feature>
<dbReference type="SMART" id="SM00028">
    <property type="entry name" value="TPR"/>
    <property type="match status" value="8"/>
</dbReference>
<comment type="caution">
    <text evidence="10">The sequence shown here is derived from an EMBL/GenBank/DDBJ whole genome shotgun (WGS) entry which is preliminary data.</text>
</comment>
<organism evidence="10 11">
    <name type="scientific">Methylophilus glucosoxydans</name>
    <dbReference type="NCBI Taxonomy" id="752553"/>
    <lineage>
        <taxon>Bacteria</taxon>
        <taxon>Pseudomonadati</taxon>
        <taxon>Pseudomonadota</taxon>
        <taxon>Betaproteobacteria</taxon>
        <taxon>Nitrosomonadales</taxon>
        <taxon>Methylophilaceae</taxon>
        <taxon>Methylophilus</taxon>
    </lineage>
</organism>
<dbReference type="InterPro" id="IPR037919">
    <property type="entry name" value="OGT"/>
</dbReference>
<evidence type="ECO:0000256" key="3">
    <source>
        <dbReference type="ARBA" id="ARBA00011970"/>
    </source>
</evidence>
<sequence>MSLAIETVFQQAVMFAQSGRLPEAKQLFQKLLKELPNHPQLLTNLGRIDFQLGNLSSAVKFLQKSVQIDRNQPQAFLVLGNGFFQLKDYQKAIIAFKNAISLSPKDTDAYFGLGIVLHQIKKNEEALSAYDQAISLRPFFAKAFNNRANVLKDLHRYDEAIESLKRAIQIDPEFVDAYYNLGNTQQILRRFESAVSSYDRAIALKADDADSYHNRANALSALGLYGDAIASLERSLQIQPDLIKAYFSKANIYSTVLDYENAIKNYEHVLAFDPDFDYLLGNLIHTKMMLCDWSNLDHLISLLIKKAKKLEKVTAPFPVLALTNSLTLHKKVSEVYSRKILVQETKFISQKKEIDNKIRIGYFSADFHNHATMHLMADIFKYHDKSKFEVIAFSFGPDKKDEWRARVLPHFDEFIDLRNISDNEIVECARSKSIDVAIDLKGFTEDGRPEIFRQRVAPIQVNYLGFPGTMGSEFMDYIIADNVLIPAEYRKYYSERVAYLPNCYQANLDQRKISERLFTREELGLPSSGFVFCCFNNSYKITPAMFECWMSILRNTENSVLWLLCNNDLASNHLKAEAVNYGVDSARLIFANSMSVEEHLSRIRLADLFLDTFPYNAHTTASDAIRVGMPVLTLMGESFASRVAASLLTYADLPELITTSMQPYTELAIELASNTERFKKIKEKLELSISKNVLFDAKRFTADLERLYMLMVKQHKNAVESDHICF</sequence>
<evidence type="ECO:0000256" key="1">
    <source>
        <dbReference type="ARBA" id="ARBA00004922"/>
    </source>
</evidence>
<dbReference type="PANTHER" id="PTHR44366">
    <property type="entry name" value="UDP-N-ACETYLGLUCOSAMINE--PEPTIDE N-ACETYLGLUCOSAMINYLTRANSFERASE 110 KDA SUBUNIT"/>
    <property type="match status" value="1"/>
</dbReference>
<dbReference type="RefSeq" id="WP_379077647.1">
    <property type="nucleotide sequence ID" value="NZ_JBHTJW010000003.1"/>
</dbReference>
<dbReference type="EC" id="2.4.1.255" evidence="3"/>